<dbReference type="Gene3D" id="1.10.10.880">
    <property type="entry name" value="Anti sigma-E protein RseA, N-terminal domain"/>
    <property type="match status" value="1"/>
</dbReference>
<reference evidence="5" key="1">
    <citation type="submission" date="2016-10" db="EMBL/GenBank/DDBJ databases">
        <authorList>
            <person name="Varghese N."/>
            <person name="Submissions S."/>
        </authorList>
    </citation>
    <scope>NUCLEOTIDE SEQUENCE [LARGE SCALE GENOMIC DNA]</scope>
    <source>
        <strain evidence="5">MO64</strain>
    </source>
</reference>
<evidence type="ECO:0000313" key="5">
    <source>
        <dbReference type="Proteomes" id="UP000198725"/>
    </source>
</evidence>
<feature type="compositionally biased region" description="Low complexity" evidence="1">
    <location>
        <begin position="128"/>
        <end position="148"/>
    </location>
</feature>
<dbReference type="CDD" id="cd16328">
    <property type="entry name" value="RseA_N"/>
    <property type="match status" value="1"/>
</dbReference>
<feature type="domain" description="Anti sigma-E protein RseA N-terminal" evidence="3">
    <location>
        <begin position="4"/>
        <end position="86"/>
    </location>
</feature>
<name>A0A1I4F1A8_9GAMM</name>
<feature type="compositionally biased region" description="Polar residues" evidence="1">
    <location>
        <begin position="149"/>
        <end position="161"/>
    </location>
</feature>
<dbReference type="RefSeq" id="WP_092704849.1">
    <property type="nucleotide sequence ID" value="NZ_FOSR01000015.1"/>
</dbReference>
<dbReference type="GO" id="GO:0016989">
    <property type="term" value="F:sigma factor antagonist activity"/>
    <property type="evidence" value="ECO:0007669"/>
    <property type="project" value="InterPro"/>
</dbReference>
<keyword evidence="2" id="KW-0812">Transmembrane</keyword>
<accession>A0A1I4F1A8</accession>
<feature type="region of interest" description="Disordered" evidence="1">
    <location>
        <begin position="124"/>
        <end position="170"/>
    </location>
</feature>
<keyword evidence="2" id="KW-1133">Transmembrane helix</keyword>
<protein>
    <submittedName>
        <fullName evidence="4">Sigma-E factor negative regulatory protein RseA</fullName>
    </submittedName>
</protein>
<dbReference type="InterPro" id="IPR005572">
    <property type="entry name" value="Anti-sigma_E_RseA_N"/>
</dbReference>
<dbReference type="PANTHER" id="PTHR38104">
    <property type="match status" value="1"/>
</dbReference>
<evidence type="ECO:0000259" key="3">
    <source>
        <dbReference type="Pfam" id="PF03872"/>
    </source>
</evidence>
<proteinExistence type="predicted"/>
<evidence type="ECO:0000256" key="1">
    <source>
        <dbReference type="SAM" id="MobiDB-lite"/>
    </source>
</evidence>
<evidence type="ECO:0000256" key="2">
    <source>
        <dbReference type="SAM" id="Phobius"/>
    </source>
</evidence>
<feature type="transmembrane region" description="Helical" evidence="2">
    <location>
        <begin position="94"/>
        <end position="115"/>
    </location>
</feature>
<dbReference type="SUPFAM" id="SSF89069">
    <property type="entry name" value="N-terminal, cytoplasmic domain of anti-sigmaE factor RseA"/>
    <property type="match status" value="1"/>
</dbReference>
<sequence length="231" mass="24292">MTEMHQENLSAGIDGELSKEELRFLLRRLDHEADLLATWTRYHAARDGMRRELPVLASSGFAARVMLAIDAEAAAPTQTVAAAQAQAGGRRRHWLRWSAGGAIAAGVAVAALMVAQPTADSDTRSATAQVASMPSAAPAPQQQIAAVSTPSPSTLQGTNAPATVPPWLSGNAASRLSERASMTLGSPANDPMRPYQVRGYRTLNNGDGSYLLLIDPSQVANSRNPQAAAAQ</sequence>
<evidence type="ECO:0000313" key="4">
    <source>
        <dbReference type="EMBL" id="SFL11748.1"/>
    </source>
</evidence>
<organism evidence="4 5">
    <name type="scientific">Rhodanobacter glycinis</name>
    <dbReference type="NCBI Taxonomy" id="582702"/>
    <lineage>
        <taxon>Bacteria</taxon>
        <taxon>Pseudomonadati</taxon>
        <taxon>Pseudomonadota</taxon>
        <taxon>Gammaproteobacteria</taxon>
        <taxon>Lysobacterales</taxon>
        <taxon>Rhodanobacteraceae</taxon>
        <taxon>Rhodanobacter</taxon>
    </lineage>
</organism>
<dbReference type="AlphaFoldDB" id="A0A1I4F1A8"/>
<dbReference type="PANTHER" id="PTHR38104:SF1">
    <property type="entry name" value="ANTI-SIGMA-E FACTOR RSEA"/>
    <property type="match status" value="1"/>
</dbReference>
<gene>
    <name evidence="4" type="ORF">SAMN05192579_11538</name>
</gene>
<dbReference type="InterPro" id="IPR036147">
    <property type="entry name" value="Anti-sigma_E_RseA_N_sf"/>
</dbReference>
<dbReference type="Proteomes" id="UP000198725">
    <property type="component" value="Unassembled WGS sequence"/>
</dbReference>
<dbReference type="EMBL" id="FOSR01000015">
    <property type="protein sequence ID" value="SFL11748.1"/>
    <property type="molecule type" value="Genomic_DNA"/>
</dbReference>
<dbReference type="Pfam" id="PF03872">
    <property type="entry name" value="RseA_N"/>
    <property type="match status" value="1"/>
</dbReference>
<keyword evidence="5" id="KW-1185">Reference proteome</keyword>
<keyword evidence="2" id="KW-0472">Membrane</keyword>
<dbReference type="InterPro" id="IPR052383">
    <property type="entry name" value="Anti-sigma-E_RseA-like"/>
</dbReference>